<dbReference type="InParanoid" id="A0LPH9"/>
<dbReference type="EMBL" id="CP000478">
    <property type="protein sequence ID" value="ABK19331.1"/>
    <property type="molecule type" value="Genomic_DNA"/>
</dbReference>
<keyword evidence="3" id="KW-0813">Transport</keyword>
<gene>
    <name evidence="13" type="ordered locus">Sfum_3661</name>
</gene>
<dbReference type="InterPro" id="IPR038072">
    <property type="entry name" value="GspK_central_sf"/>
</dbReference>
<keyword evidence="5" id="KW-0997">Cell inner membrane</keyword>
<accession>A0LPH9</accession>
<evidence type="ECO:0000256" key="1">
    <source>
        <dbReference type="ARBA" id="ARBA00004533"/>
    </source>
</evidence>
<dbReference type="OrthoDB" id="5509049at2"/>
<evidence type="ECO:0000256" key="9">
    <source>
        <dbReference type="ARBA" id="ARBA00023136"/>
    </source>
</evidence>
<evidence type="ECO:0000256" key="11">
    <source>
        <dbReference type="SAM" id="Phobius"/>
    </source>
</evidence>
<evidence type="ECO:0000256" key="10">
    <source>
        <dbReference type="SAM" id="MobiDB-lite"/>
    </source>
</evidence>
<dbReference type="RefSeq" id="WP_011700456.1">
    <property type="nucleotide sequence ID" value="NC_008554.1"/>
</dbReference>
<name>A0LPH9_SYNFM</name>
<reference evidence="13 14" key="1">
    <citation type="submission" date="2006-10" db="EMBL/GenBank/DDBJ databases">
        <title>Complete sequence of Syntrophobacter fumaroxidans MPOB.</title>
        <authorList>
            <consortium name="US DOE Joint Genome Institute"/>
            <person name="Copeland A."/>
            <person name="Lucas S."/>
            <person name="Lapidus A."/>
            <person name="Barry K."/>
            <person name="Detter J.C."/>
            <person name="Glavina del Rio T."/>
            <person name="Hammon N."/>
            <person name="Israni S."/>
            <person name="Pitluck S."/>
            <person name="Goltsman E.G."/>
            <person name="Martinez M."/>
            <person name="Schmutz J."/>
            <person name="Larimer F."/>
            <person name="Land M."/>
            <person name="Hauser L."/>
            <person name="Kyrpides N."/>
            <person name="Kim E."/>
            <person name="Boone D.R."/>
            <person name="Brockman F."/>
            <person name="Culley D."/>
            <person name="Ferry J."/>
            <person name="Gunsalus R."/>
            <person name="McInerney M.J."/>
            <person name="Morrison M."/>
            <person name="Plugge C."/>
            <person name="Rohlin L."/>
            <person name="Scholten J."/>
            <person name="Sieber J."/>
            <person name="Stams A.J.M."/>
            <person name="Worm P."/>
            <person name="Henstra A.M."/>
            <person name="Richardson P."/>
        </authorList>
    </citation>
    <scope>NUCLEOTIDE SEQUENCE [LARGE SCALE GENOMIC DNA]</scope>
    <source>
        <strain evidence="14">DSM 10017 / MPOB</strain>
    </source>
</reference>
<dbReference type="KEGG" id="sfu:Sfum_3661"/>
<feature type="region of interest" description="Disordered" evidence="10">
    <location>
        <begin position="196"/>
        <end position="216"/>
    </location>
</feature>
<dbReference type="SUPFAM" id="SSF158544">
    <property type="entry name" value="GspK insert domain-like"/>
    <property type="match status" value="1"/>
</dbReference>
<evidence type="ECO:0000256" key="5">
    <source>
        <dbReference type="ARBA" id="ARBA00022519"/>
    </source>
</evidence>
<keyword evidence="4" id="KW-1003">Cell membrane</keyword>
<dbReference type="Pfam" id="PF21687">
    <property type="entry name" value="T2SSK_1st"/>
    <property type="match status" value="1"/>
</dbReference>
<dbReference type="HOGENOM" id="CLU_936668_0_0_7"/>
<dbReference type="InterPro" id="IPR049031">
    <property type="entry name" value="T2SSK_SAM-like_1st"/>
</dbReference>
<organism evidence="13 14">
    <name type="scientific">Syntrophobacter fumaroxidans (strain DSM 10017 / MPOB)</name>
    <dbReference type="NCBI Taxonomy" id="335543"/>
    <lineage>
        <taxon>Bacteria</taxon>
        <taxon>Pseudomonadati</taxon>
        <taxon>Thermodesulfobacteriota</taxon>
        <taxon>Syntrophobacteria</taxon>
        <taxon>Syntrophobacterales</taxon>
        <taxon>Syntrophobacteraceae</taxon>
        <taxon>Syntrophobacter</taxon>
    </lineage>
</organism>
<proteinExistence type="inferred from homology"/>
<keyword evidence="9 11" id="KW-0472">Membrane</keyword>
<evidence type="ECO:0000256" key="8">
    <source>
        <dbReference type="ARBA" id="ARBA00022989"/>
    </source>
</evidence>
<evidence type="ECO:0000256" key="2">
    <source>
        <dbReference type="ARBA" id="ARBA00007246"/>
    </source>
</evidence>
<evidence type="ECO:0000256" key="3">
    <source>
        <dbReference type="ARBA" id="ARBA00022448"/>
    </source>
</evidence>
<protein>
    <submittedName>
        <fullName evidence="13">Type II secretory pathway component PulK-like</fullName>
    </submittedName>
</protein>
<dbReference type="GO" id="GO:0005886">
    <property type="term" value="C:plasma membrane"/>
    <property type="evidence" value="ECO:0007669"/>
    <property type="project" value="UniProtKB-SubCell"/>
</dbReference>
<dbReference type="eggNOG" id="COG3156">
    <property type="taxonomic scope" value="Bacteria"/>
</dbReference>
<keyword evidence="14" id="KW-1185">Reference proteome</keyword>
<evidence type="ECO:0000313" key="13">
    <source>
        <dbReference type="EMBL" id="ABK19331.1"/>
    </source>
</evidence>
<dbReference type="InterPro" id="IPR005628">
    <property type="entry name" value="GspK"/>
</dbReference>
<evidence type="ECO:0000259" key="12">
    <source>
        <dbReference type="Pfam" id="PF21687"/>
    </source>
</evidence>
<dbReference type="AlphaFoldDB" id="A0LPH9"/>
<keyword evidence="8 11" id="KW-1133">Transmembrane helix</keyword>
<dbReference type="Proteomes" id="UP000001784">
    <property type="component" value="Chromosome"/>
</dbReference>
<feature type="transmembrane region" description="Helical" evidence="11">
    <location>
        <begin position="12"/>
        <end position="29"/>
    </location>
</feature>
<evidence type="ECO:0000313" key="14">
    <source>
        <dbReference type="Proteomes" id="UP000001784"/>
    </source>
</evidence>
<comment type="similarity">
    <text evidence="2">Belongs to the GSP K family.</text>
</comment>
<dbReference type="STRING" id="335543.Sfum_3661"/>
<keyword evidence="6 11" id="KW-0812">Transmembrane</keyword>
<dbReference type="PANTHER" id="PTHR38831:SF1">
    <property type="entry name" value="TYPE II SECRETION SYSTEM PROTEIN K-RELATED"/>
    <property type="match status" value="1"/>
</dbReference>
<dbReference type="FunCoup" id="A0LPH9">
    <property type="interactions" value="35"/>
</dbReference>
<evidence type="ECO:0000256" key="4">
    <source>
        <dbReference type="ARBA" id="ARBA00022475"/>
    </source>
</evidence>
<dbReference type="GO" id="GO:0009306">
    <property type="term" value="P:protein secretion"/>
    <property type="evidence" value="ECO:0007669"/>
    <property type="project" value="InterPro"/>
</dbReference>
<sequence length="297" mass="33142">MKKLRLGQESGVVIVAVLWICALVMWLALQISAETRLRGEEQTHLLRKSQALHLAIGGCYEALARMGQSPSLGLDRSGEDNWLPDGAPHLVEYETGRAVVIMEREDQKINVNRANHAQLKAAFVKRGMEGEPAEELADRIADFIDKDDSPLLHGMEQDQYKRAGMHYGPVNGPLVRLDQLLMIPGMSQQLFYGYGPKQEDAEREKSETDESETDGFQFPARDSLFQMLTVYGSNTVLMDNLPGEDLRPQAVWVRGGVYRIVSCGKAGSGPPSVTVWLVVRFAPETPEGYQVLYRKIL</sequence>
<dbReference type="PANTHER" id="PTHR38831">
    <property type="entry name" value="TYPE II SECRETION SYSTEM PROTEIN K"/>
    <property type="match status" value="1"/>
</dbReference>
<evidence type="ECO:0000256" key="6">
    <source>
        <dbReference type="ARBA" id="ARBA00022692"/>
    </source>
</evidence>
<feature type="compositionally biased region" description="Basic and acidic residues" evidence="10">
    <location>
        <begin position="197"/>
        <end position="208"/>
    </location>
</feature>
<comment type="subcellular location">
    <subcellularLocation>
        <location evidence="1">Cell inner membrane</location>
    </subcellularLocation>
</comment>
<evidence type="ECO:0000256" key="7">
    <source>
        <dbReference type="ARBA" id="ARBA00022927"/>
    </source>
</evidence>
<feature type="domain" description="T2SS protein K first SAM-like" evidence="12">
    <location>
        <begin position="110"/>
        <end position="191"/>
    </location>
</feature>
<keyword evidence="7" id="KW-0653">Protein transport</keyword>
<dbReference type="Gene3D" id="1.10.40.60">
    <property type="entry name" value="EpsJ-like"/>
    <property type="match status" value="1"/>
</dbReference>